<evidence type="ECO:0000256" key="3">
    <source>
        <dbReference type="ARBA" id="ARBA00022692"/>
    </source>
</evidence>
<dbReference type="RefSeq" id="WP_003336277.1">
    <property type="nucleotide sequence ID" value="NZ_CP007806.1"/>
</dbReference>
<feature type="transmembrane region" description="Helical" evidence="6">
    <location>
        <begin position="21"/>
        <end position="43"/>
    </location>
</feature>
<dbReference type="InterPro" id="IPR003740">
    <property type="entry name" value="YitT"/>
</dbReference>
<evidence type="ECO:0000256" key="1">
    <source>
        <dbReference type="ARBA" id="ARBA00004651"/>
    </source>
</evidence>
<gene>
    <name evidence="8" type="ORF">BRLA_c025950</name>
</gene>
<protein>
    <submittedName>
        <fullName evidence="8">Putative BCR, YitT family protein</fullName>
    </submittedName>
</protein>
<evidence type="ECO:0000256" key="6">
    <source>
        <dbReference type="SAM" id="Phobius"/>
    </source>
</evidence>
<sequence length="293" mass="32158">MSTADIPEKTKRFFYHPVWCVCRDLLGILIGCAVFAFGANTLIAAHQLLPGGLTGICTLLYRLTGMSVGTLYFVLNIPLLILGYLKIGKKFICYTIYAVICISIFLNVIPQKQLWTHNILLGAVFGGLIASMGTGFILRVGGSTGGTDILGRIAVKYFQIPMGVFGLCINALIVIASSYFGNPELGMYTIISMYIGSRTVDLVLNHIDRITVTIISKKGDEVAEAITKSVVRRGVTIWNASGAYTHQDKQVLMCVIVKHQWSETKKIVLTTDPEAFITVAPIKRIVGNFKETW</sequence>
<evidence type="ECO:0000256" key="5">
    <source>
        <dbReference type="ARBA" id="ARBA00023136"/>
    </source>
</evidence>
<dbReference type="KEGG" id="blr:BRLA_c025950"/>
<keyword evidence="5 6" id="KW-0472">Membrane</keyword>
<keyword evidence="2" id="KW-1003">Cell membrane</keyword>
<feature type="transmembrane region" description="Helical" evidence="6">
    <location>
        <begin position="158"/>
        <end position="179"/>
    </location>
</feature>
<dbReference type="PANTHER" id="PTHR33545:SF5">
    <property type="entry name" value="UPF0750 MEMBRANE PROTEIN YITT"/>
    <property type="match status" value="1"/>
</dbReference>
<dbReference type="Pfam" id="PF10035">
    <property type="entry name" value="DUF2179"/>
    <property type="match status" value="1"/>
</dbReference>
<feature type="transmembrane region" description="Helical" evidence="6">
    <location>
        <begin position="185"/>
        <end position="204"/>
    </location>
</feature>
<dbReference type="EMBL" id="CP007806">
    <property type="protein sequence ID" value="AIG26914.1"/>
    <property type="molecule type" value="Genomic_DNA"/>
</dbReference>
<dbReference type="AlphaFoldDB" id="A0A075R4Z8"/>
<feature type="transmembrane region" description="Helical" evidence="6">
    <location>
        <begin position="91"/>
        <end position="109"/>
    </location>
</feature>
<accession>A0A075R4Z8</accession>
<dbReference type="InterPro" id="IPR015867">
    <property type="entry name" value="N-reg_PII/ATP_PRibTrfase_C"/>
</dbReference>
<proteinExistence type="predicted"/>
<name>A0A075R4Z8_BRELA</name>
<dbReference type="PIRSF" id="PIRSF006483">
    <property type="entry name" value="Membrane_protein_YitT"/>
    <property type="match status" value="1"/>
</dbReference>
<evidence type="ECO:0000259" key="7">
    <source>
        <dbReference type="Pfam" id="PF10035"/>
    </source>
</evidence>
<dbReference type="Proteomes" id="UP000005850">
    <property type="component" value="Chromosome"/>
</dbReference>
<dbReference type="InterPro" id="IPR051461">
    <property type="entry name" value="UPF0750_membrane"/>
</dbReference>
<comment type="subcellular location">
    <subcellularLocation>
        <location evidence="1">Cell membrane</location>
        <topology evidence="1">Multi-pass membrane protein</topology>
    </subcellularLocation>
</comment>
<evidence type="ECO:0000256" key="2">
    <source>
        <dbReference type="ARBA" id="ARBA00022475"/>
    </source>
</evidence>
<dbReference type="HOGENOM" id="CLU_063199_1_0_9"/>
<feature type="transmembrane region" description="Helical" evidence="6">
    <location>
        <begin position="63"/>
        <end position="84"/>
    </location>
</feature>
<dbReference type="InterPro" id="IPR019264">
    <property type="entry name" value="DUF2179"/>
</dbReference>
<dbReference type="Pfam" id="PF02588">
    <property type="entry name" value="YitT_membrane"/>
    <property type="match status" value="1"/>
</dbReference>
<keyword evidence="3 6" id="KW-0812">Transmembrane</keyword>
<dbReference type="eggNOG" id="COG1284">
    <property type="taxonomic scope" value="Bacteria"/>
</dbReference>
<evidence type="ECO:0000256" key="4">
    <source>
        <dbReference type="ARBA" id="ARBA00022989"/>
    </source>
</evidence>
<dbReference type="Gene3D" id="3.30.70.120">
    <property type="match status" value="1"/>
</dbReference>
<evidence type="ECO:0000313" key="9">
    <source>
        <dbReference type="Proteomes" id="UP000005850"/>
    </source>
</evidence>
<dbReference type="GO" id="GO:0005886">
    <property type="term" value="C:plasma membrane"/>
    <property type="evidence" value="ECO:0007669"/>
    <property type="project" value="UniProtKB-SubCell"/>
</dbReference>
<dbReference type="CDD" id="cd16380">
    <property type="entry name" value="YitT_C"/>
    <property type="match status" value="1"/>
</dbReference>
<feature type="transmembrane region" description="Helical" evidence="6">
    <location>
        <begin position="115"/>
        <end position="138"/>
    </location>
</feature>
<evidence type="ECO:0000313" key="8">
    <source>
        <dbReference type="EMBL" id="AIG26914.1"/>
    </source>
</evidence>
<dbReference type="PANTHER" id="PTHR33545">
    <property type="entry name" value="UPF0750 MEMBRANE PROTEIN YITT-RELATED"/>
    <property type="match status" value="1"/>
</dbReference>
<feature type="domain" description="DUF2179" evidence="7">
    <location>
        <begin position="233"/>
        <end position="287"/>
    </location>
</feature>
<organism evidence="8 9">
    <name type="scientific">Brevibacillus laterosporus LMG 15441</name>
    <dbReference type="NCBI Taxonomy" id="1042163"/>
    <lineage>
        <taxon>Bacteria</taxon>
        <taxon>Bacillati</taxon>
        <taxon>Bacillota</taxon>
        <taxon>Bacilli</taxon>
        <taxon>Bacillales</taxon>
        <taxon>Paenibacillaceae</taxon>
        <taxon>Brevibacillus</taxon>
    </lineage>
</organism>
<keyword evidence="9" id="KW-1185">Reference proteome</keyword>
<reference evidence="8 9" key="1">
    <citation type="journal article" date="2011" name="J. Bacteriol.">
        <title>Genome sequence of Brevibacillus laterosporus LMG 15441, a pathogen of invertebrates.</title>
        <authorList>
            <person name="Djukic M."/>
            <person name="Poehlein A."/>
            <person name="Thurmer A."/>
            <person name="Daniel R."/>
        </authorList>
    </citation>
    <scope>NUCLEOTIDE SEQUENCE [LARGE SCALE GENOMIC DNA]</scope>
    <source>
        <strain evidence="8 9">LMG 15441</strain>
    </source>
</reference>
<keyword evidence="4 6" id="KW-1133">Transmembrane helix</keyword>